<dbReference type="AlphaFoldDB" id="A0A6P4YSW7"/>
<evidence type="ECO:0000313" key="3">
    <source>
        <dbReference type="RefSeq" id="XP_019632530.1"/>
    </source>
</evidence>
<dbReference type="Proteomes" id="UP000515135">
    <property type="component" value="Unplaced"/>
</dbReference>
<evidence type="ECO:0000256" key="1">
    <source>
        <dbReference type="SAM" id="MobiDB-lite"/>
    </source>
</evidence>
<dbReference type="OrthoDB" id="5986766at2759"/>
<accession>A0A6P4YSW7</accession>
<dbReference type="RefSeq" id="XP_019632530.1">
    <property type="nucleotide sequence ID" value="XM_019776971.1"/>
</dbReference>
<organism evidence="2 3">
    <name type="scientific">Branchiostoma belcheri</name>
    <name type="common">Amphioxus</name>
    <dbReference type="NCBI Taxonomy" id="7741"/>
    <lineage>
        <taxon>Eukaryota</taxon>
        <taxon>Metazoa</taxon>
        <taxon>Chordata</taxon>
        <taxon>Cephalochordata</taxon>
        <taxon>Leptocardii</taxon>
        <taxon>Amphioxiformes</taxon>
        <taxon>Branchiostomatidae</taxon>
        <taxon>Branchiostoma</taxon>
    </lineage>
</organism>
<gene>
    <name evidence="3" type="primary">LOC109476101</name>
</gene>
<protein>
    <submittedName>
        <fullName evidence="3">Calreticulin-like</fullName>
    </submittedName>
</protein>
<dbReference type="KEGG" id="bbel:109476101"/>
<feature type="compositionally biased region" description="Acidic residues" evidence="1">
    <location>
        <begin position="46"/>
        <end position="70"/>
    </location>
</feature>
<proteinExistence type="predicted"/>
<feature type="region of interest" description="Disordered" evidence="1">
    <location>
        <begin position="24"/>
        <end position="120"/>
    </location>
</feature>
<sequence length="120" mass="13678">MKELEKLKTKDAKDRRIALKVARAVQQEERKKWNKNRPVQHSYGEAEGEVDSESDNEDEDEDEADREEEEAKAALDGTAMPREESATVISISRKSCVCGGTDHMRRSSKKCPQNPKMQKD</sequence>
<name>A0A6P4YSW7_BRABE</name>
<dbReference type="GeneID" id="109476101"/>
<evidence type="ECO:0000313" key="2">
    <source>
        <dbReference type="Proteomes" id="UP000515135"/>
    </source>
</evidence>
<reference evidence="3" key="1">
    <citation type="submission" date="2025-08" db="UniProtKB">
        <authorList>
            <consortium name="RefSeq"/>
        </authorList>
    </citation>
    <scope>IDENTIFICATION</scope>
    <source>
        <tissue evidence="3">Gonad</tissue>
    </source>
</reference>
<keyword evidence="2" id="KW-1185">Reference proteome</keyword>